<gene>
    <name evidence="3" type="ORF">NC998_18280</name>
</gene>
<evidence type="ECO:0000256" key="2">
    <source>
        <dbReference type="SAM" id="Phobius"/>
    </source>
</evidence>
<dbReference type="InterPro" id="IPR049931">
    <property type="entry name" value="PIN_VapC-like"/>
</dbReference>
<keyword evidence="2" id="KW-1133">Transmembrane helix</keyword>
<evidence type="ECO:0008006" key="5">
    <source>
        <dbReference type="Google" id="ProtNLM"/>
    </source>
</evidence>
<protein>
    <recommendedName>
        <fullName evidence="5">PIN domain-containing protein</fullName>
    </recommendedName>
</protein>
<organism evidence="3 4">
    <name type="scientific">Trichocoleus desertorum GB2-A4</name>
    <dbReference type="NCBI Taxonomy" id="2933944"/>
    <lineage>
        <taxon>Bacteria</taxon>
        <taxon>Bacillati</taxon>
        <taxon>Cyanobacteriota</taxon>
        <taxon>Cyanophyceae</taxon>
        <taxon>Leptolyngbyales</taxon>
        <taxon>Trichocoleusaceae</taxon>
        <taxon>Trichocoleus</taxon>
    </lineage>
</organism>
<evidence type="ECO:0000313" key="3">
    <source>
        <dbReference type="EMBL" id="MEP0819050.1"/>
    </source>
</evidence>
<sequence length="268" mass="28851">MAAPAPILVVLDLSALEVGKTREWQEFSRVGECFIPQVVFDEIRYLHDRAPEASLEQTAREFMRFYPDSGWHMTAISAPHASLKPASGESFSKKARLSLAVAQAAYGLARNHPGSLVVLVTTDQSLLQRVQGVEAPNLCGITAAALRQWCRTERQPLAVTQQLRQMETAPVVGAGKVGTVSSKTAATANASRPRSTVVRTTPTPSLSHRRSSNAPGAIAQVFSTLLMLGALVLAGSTAWYLIQPAGFNQFLQKAGLPTLPNQITPPKQ</sequence>
<reference evidence="3 4" key="1">
    <citation type="submission" date="2022-04" db="EMBL/GenBank/DDBJ databases">
        <title>Positive selection, recombination, and allopatry shape intraspecific diversity of widespread and dominant cyanobacteria.</title>
        <authorList>
            <person name="Wei J."/>
            <person name="Shu W."/>
            <person name="Hu C."/>
        </authorList>
    </citation>
    <scope>NUCLEOTIDE SEQUENCE [LARGE SCALE GENOMIC DNA]</scope>
    <source>
        <strain evidence="3 4">GB2-A4</strain>
    </source>
</reference>
<accession>A0ABV0JDB1</accession>
<proteinExistence type="predicted"/>
<keyword evidence="2" id="KW-0812">Transmembrane</keyword>
<feature type="compositionally biased region" description="Low complexity" evidence="1">
    <location>
        <begin position="191"/>
        <end position="205"/>
    </location>
</feature>
<dbReference type="RefSeq" id="WP_190432116.1">
    <property type="nucleotide sequence ID" value="NZ_JAMPKM010000012.1"/>
</dbReference>
<keyword evidence="4" id="KW-1185">Reference proteome</keyword>
<dbReference type="Proteomes" id="UP001464891">
    <property type="component" value="Unassembled WGS sequence"/>
</dbReference>
<feature type="region of interest" description="Disordered" evidence="1">
    <location>
        <begin position="183"/>
        <end position="212"/>
    </location>
</feature>
<evidence type="ECO:0000256" key="1">
    <source>
        <dbReference type="SAM" id="MobiDB-lite"/>
    </source>
</evidence>
<dbReference type="CDD" id="cd18710">
    <property type="entry name" value="PIN_VapC-like"/>
    <property type="match status" value="1"/>
</dbReference>
<keyword evidence="2" id="KW-0472">Membrane</keyword>
<dbReference type="EMBL" id="JAMPKM010000012">
    <property type="protein sequence ID" value="MEP0819050.1"/>
    <property type="molecule type" value="Genomic_DNA"/>
</dbReference>
<feature type="transmembrane region" description="Helical" evidence="2">
    <location>
        <begin position="217"/>
        <end position="242"/>
    </location>
</feature>
<comment type="caution">
    <text evidence="3">The sequence shown here is derived from an EMBL/GenBank/DDBJ whole genome shotgun (WGS) entry which is preliminary data.</text>
</comment>
<name>A0ABV0JDB1_9CYAN</name>
<evidence type="ECO:0000313" key="4">
    <source>
        <dbReference type="Proteomes" id="UP001464891"/>
    </source>
</evidence>